<name>A0A6P6RS39_9EIME</name>
<dbReference type="Proteomes" id="UP000515125">
    <property type="component" value="Unplaced"/>
</dbReference>
<keyword evidence="1" id="KW-1185">Reference proteome</keyword>
<dbReference type="GeneID" id="34621244"/>
<reference evidence="2" key="1">
    <citation type="submission" date="2025-08" db="UniProtKB">
        <authorList>
            <consortium name="RefSeq"/>
        </authorList>
    </citation>
    <scope>IDENTIFICATION</scope>
</reference>
<organism evidence="1 2">
    <name type="scientific">Cyclospora cayetanensis</name>
    <dbReference type="NCBI Taxonomy" id="88456"/>
    <lineage>
        <taxon>Eukaryota</taxon>
        <taxon>Sar</taxon>
        <taxon>Alveolata</taxon>
        <taxon>Apicomplexa</taxon>
        <taxon>Conoidasida</taxon>
        <taxon>Coccidia</taxon>
        <taxon>Eucoccidiorida</taxon>
        <taxon>Eimeriorina</taxon>
        <taxon>Eimeriidae</taxon>
        <taxon>Cyclospora</taxon>
    </lineage>
</organism>
<accession>A0A6P6RS39</accession>
<dbReference type="OrthoDB" id="348437at2759"/>
<dbReference type="AlphaFoldDB" id="A0A6P6RS39"/>
<dbReference type="RefSeq" id="XP_026190374.1">
    <property type="nucleotide sequence ID" value="XM_026334589.1"/>
</dbReference>
<proteinExistence type="predicted"/>
<sequence>MRQAGAFPNDDDSHVQRPFELSSLRRSLEAYLVSSSSDGPDGRVAAADCLCAYLPLLSAAVLQQLPAADLLLLLHVFGRLLTEFPSAAKTAPAAERRRGLCLLLGRGALIITKRPLDFLLPSQLPRILGVAATLPPSALPEEFWRCLVRRCAEASRSSSPSEAAWLLLGLSCLPPLPDGVLVLQAARVVCGRLAGAPDTLRHAGSLSHVLEALQRLKLLHAPLLTEIGGTLGSCAFPRLLEKEDKALLIASLGCFAALKATEFQPLFKSLADALVEWVMDLTLSEAAKILSALGALNCYPERLIGALLPHVSSLLAAQLALASNGEADSTGASVAAAAAAKDTLRILRCLGQLQKRDVAVLREVVHLLTLAADQHHLTLKDCAFALYDCYRLDLWHPGLTECLLKRLRAAEGNTLLDNLGLQCATNLLLALSYFRLNERPLFDSLLSQARQTLAPVCCLLLSLFPGVSLPVPKLACSAFLTWHWLCAFLGL</sequence>
<evidence type="ECO:0000313" key="1">
    <source>
        <dbReference type="Proteomes" id="UP000515125"/>
    </source>
</evidence>
<protein>
    <submittedName>
        <fullName evidence="2">Uncharacterized protein LOC34621244</fullName>
    </submittedName>
</protein>
<evidence type="ECO:0000313" key="2">
    <source>
        <dbReference type="RefSeq" id="XP_026190374.1"/>
    </source>
</evidence>
<gene>
    <name evidence="2" type="primary">LOC34621244</name>
</gene>